<proteinExistence type="predicted"/>
<dbReference type="Gene3D" id="1.20.1640.10">
    <property type="entry name" value="Multidrug efflux transporter AcrB transmembrane domain"/>
    <property type="match status" value="2"/>
</dbReference>
<protein>
    <submittedName>
        <fullName evidence="2">Acriflavin resistance protein</fullName>
    </submittedName>
</protein>
<dbReference type="EMBL" id="FLYE01000045">
    <property type="protein sequence ID" value="SCA57527.1"/>
    <property type="molecule type" value="Genomic_DNA"/>
</dbReference>
<dbReference type="PRINTS" id="PR00702">
    <property type="entry name" value="ACRIFLAVINRP"/>
</dbReference>
<feature type="transmembrane region" description="Helical" evidence="1">
    <location>
        <begin position="525"/>
        <end position="547"/>
    </location>
</feature>
<feature type="transmembrane region" description="Helical" evidence="1">
    <location>
        <begin position="914"/>
        <end position="935"/>
    </location>
</feature>
<reference evidence="2 3" key="1">
    <citation type="submission" date="2016-07" db="EMBL/GenBank/DDBJ databases">
        <authorList>
            <person name="Lefevre C.T."/>
        </authorList>
    </citation>
    <scope>NUCLEOTIDE SEQUENCE [LARGE SCALE GENOMIC DNA]</scope>
    <source>
        <strain evidence="2">PR1</strain>
    </source>
</reference>
<dbReference type="SUPFAM" id="SSF82693">
    <property type="entry name" value="Multidrug efflux transporter AcrB pore domain, PN1, PN2, PC1 and PC2 subdomains"/>
    <property type="match status" value="3"/>
</dbReference>
<dbReference type="GO" id="GO:0042910">
    <property type="term" value="F:xenobiotic transmembrane transporter activity"/>
    <property type="evidence" value="ECO:0007669"/>
    <property type="project" value="TreeGrafter"/>
</dbReference>
<dbReference type="Proteomes" id="UP000231658">
    <property type="component" value="Unassembled WGS sequence"/>
</dbReference>
<feature type="transmembrane region" description="Helical" evidence="1">
    <location>
        <begin position="964"/>
        <end position="985"/>
    </location>
</feature>
<accession>A0A1C3RJW9</accession>
<sequence length="1023" mass="112918">MMNLTQFAISRNVVSWMVTLLLLGGGILSFMGLGRLEDPEFTIKEAVVMTAYPGASAQEVEEEITLPIENVIQQLPYVENIRSISSAGLSQVTVEMKSTYRKDDLAQIWDEMRRKIRDMESSLPSSARAPIINDDFGDVYGVFMAVTGDGYSYEELADYVDYLRRELILVDGVGKVAVGGRRTEQIVLEVNRAKLTSLNMSLTNLQSVLQNQNMVSNAGRIRAGSEYIRISSTGTYDQVEELKNLMLGQANGQIIYLSDVANISRTYADPPSQVYRFNGERALTLGISFASGVNVVEIGKAVEDRLDELEFARPLGMEASVIYDQPGQVEKSVSDFVVSLGQAIAIVVVVLLLTMGMRSGILMSLILSLTILATFIGMKIFGIDLHRISLGALVIALGMLVDNAIVITEGILIGIKRGLSKLEAAQQIISQTVWPLLGATVIAITAFAPIGLSPDASGEFTGALFWVLLISLFISWIMAITLTPFFANLMFKENSEVISQEEENDPYKGALYQVYKGVLLLCLRFRFVTAGAMLGLLGLAIVGFGFVSQAFFPPSNLPVITVDYWLPEGSDIRATSQNMAELEKTFLEREEIKNVTTTVGQGAMRFMLTYNGERSYASFGQFIIEVKSGDKVAEVRKWVDETIAEKAPQAFSKSNRIFIGPASKAKIEARLTGPDPAVLRQISAQVIGLFMDDPDAINVRHDWRERTKVLRPQFAEAEARRLGISKTDLDNALSMNVNGVQVGLLRDGSTMLPILLQPPASERREVSQLGNVQVYSPALNQYVNIDQVVHNIDLHWEDPLIMRRDRKRTVQVWADPNPYGDTNSFALFERLRPQVEAIELPEGYALSWGGEFESQQKANKAVFEFVPLGVLVMIAITVLLFNSVKQTLVVWLTVPLSIIGVTCGLLLFNQPFSFTAMLGFLSLSGMLLKNSIVLVEEIKRLFEEENTGWHDAITQAAVSRLRPVVMAAVTTVLGLIPLLSDVFFAPLAVTIMFGLGFATVLTLIMVPVFFALFYGVKYHRGEL</sequence>
<dbReference type="AlphaFoldDB" id="A0A1C3RJW9"/>
<feature type="transmembrane region" description="Helical" evidence="1">
    <location>
        <begin position="361"/>
        <end position="382"/>
    </location>
</feature>
<dbReference type="SUPFAM" id="SSF82866">
    <property type="entry name" value="Multidrug efflux transporter AcrB transmembrane domain"/>
    <property type="match status" value="2"/>
</dbReference>
<keyword evidence="1" id="KW-0472">Membrane</keyword>
<feature type="transmembrane region" description="Helical" evidence="1">
    <location>
        <begin position="464"/>
        <end position="487"/>
    </location>
</feature>
<keyword evidence="1" id="KW-1133">Transmembrane helix</keyword>
<name>A0A1C3RJW9_9PROT</name>
<feature type="transmembrane region" description="Helical" evidence="1">
    <location>
        <begin position="991"/>
        <end position="1016"/>
    </location>
</feature>
<dbReference type="Gene3D" id="3.30.70.1320">
    <property type="entry name" value="Multidrug efflux transporter AcrB pore domain like"/>
    <property type="match status" value="1"/>
</dbReference>
<evidence type="ECO:0000256" key="1">
    <source>
        <dbReference type="SAM" id="Phobius"/>
    </source>
</evidence>
<dbReference type="Gene3D" id="3.30.70.1430">
    <property type="entry name" value="Multidrug efflux transporter AcrB pore domain"/>
    <property type="match status" value="2"/>
</dbReference>
<feature type="transmembrane region" description="Helical" evidence="1">
    <location>
        <begin position="888"/>
        <end position="908"/>
    </location>
</feature>
<dbReference type="SUPFAM" id="SSF82714">
    <property type="entry name" value="Multidrug efflux transporter AcrB TolC docking domain, DN and DC subdomains"/>
    <property type="match status" value="2"/>
</dbReference>
<evidence type="ECO:0000313" key="3">
    <source>
        <dbReference type="Proteomes" id="UP000231658"/>
    </source>
</evidence>
<dbReference type="InterPro" id="IPR001036">
    <property type="entry name" value="Acrflvin-R"/>
</dbReference>
<dbReference type="Pfam" id="PF00873">
    <property type="entry name" value="ACR_tran"/>
    <property type="match status" value="1"/>
</dbReference>
<feature type="transmembrane region" description="Helical" evidence="1">
    <location>
        <begin position="12"/>
        <end position="33"/>
    </location>
</feature>
<feature type="transmembrane region" description="Helical" evidence="1">
    <location>
        <begin position="433"/>
        <end position="452"/>
    </location>
</feature>
<keyword evidence="3" id="KW-1185">Reference proteome</keyword>
<dbReference type="RefSeq" id="WP_240492913.1">
    <property type="nucleotide sequence ID" value="NZ_FLYE01000045.1"/>
</dbReference>
<dbReference type="PANTHER" id="PTHR32063">
    <property type="match status" value="1"/>
</dbReference>
<feature type="transmembrane region" description="Helical" evidence="1">
    <location>
        <begin position="861"/>
        <end position="881"/>
    </location>
</feature>
<dbReference type="STRING" id="1867952.MTBPR1_60040"/>
<dbReference type="Gene3D" id="3.30.70.1440">
    <property type="entry name" value="Multidrug efflux transporter AcrB pore domain"/>
    <property type="match status" value="1"/>
</dbReference>
<dbReference type="Gene3D" id="3.30.2090.10">
    <property type="entry name" value="Multidrug efflux transporter AcrB TolC docking domain, DN and DC subdomains"/>
    <property type="match status" value="2"/>
</dbReference>
<feature type="transmembrane region" description="Helical" evidence="1">
    <location>
        <begin position="388"/>
        <end position="412"/>
    </location>
</feature>
<dbReference type="InterPro" id="IPR027463">
    <property type="entry name" value="AcrB_DN_DC_subdom"/>
</dbReference>
<dbReference type="PANTHER" id="PTHR32063:SF18">
    <property type="entry name" value="CATION EFFLUX SYSTEM PROTEIN"/>
    <property type="match status" value="1"/>
</dbReference>
<dbReference type="GO" id="GO:0005886">
    <property type="term" value="C:plasma membrane"/>
    <property type="evidence" value="ECO:0007669"/>
    <property type="project" value="TreeGrafter"/>
</dbReference>
<evidence type="ECO:0000313" key="2">
    <source>
        <dbReference type="EMBL" id="SCA57527.1"/>
    </source>
</evidence>
<organism evidence="2 3">
    <name type="scientific">Candidatus Terasakiella magnetica</name>
    <dbReference type="NCBI Taxonomy" id="1867952"/>
    <lineage>
        <taxon>Bacteria</taxon>
        <taxon>Pseudomonadati</taxon>
        <taxon>Pseudomonadota</taxon>
        <taxon>Alphaproteobacteria</taxon>
        <taxon>Rhodospirillales</taxon>
        <taxon>Terasakiellaceae</taxon>
        <taxon>Terasakiella</taxon>
    </lineage>
</organism>
<gene>
    <name evidence="2" type="ORF">MTBPR1_60040</name>
</gene>
<keyword evidence="1" id="KW-0812">Transmembrane</keyword>
<feature type="transmembrane region" description="Helical" evidence="1">
    <location>
        <begin position="336"/>
        <end position="354"/>
    </location>
</feature>